<evidence type="ECO:0000256" key="3">
    <source>
        <dbReference type="ARBA" id="ARBA00022574"/>
    </source>
</evidence>
<keyword evidence="2" id="KW-0963">Cytoplasm</keyword>
<evidence type="ECO:0000256" key="4">
    <source>
        <dbReference type="ARBA" id="ARBA00022737"/>
    </source>
</evidence>
<dbReference type="Proteomes" id="UP000241890">
    <property type="component" value="Unassembled WGS sequence"/>
</dbReference>
<dbReference type="PANTHER" id="PTHR12442:SF26">
    <property type="entry name" value="CYTOPLASMIC DYNEIN 2 INTERMEDIATE CHAIN 2"/>
    <property type="match status" value="1"/>
</dbReference>
<comment type="caution">
    <text evidence="6">The sequence shown here is derived from an EMBL/GenBank/DDBJ whole genome shotgun (WGS) entry which is preliminary data.</text>
</comment>
<dbReference type="InterPro" id="IPR001680">
    <property type="entry name" value="WD40_rpt"/>
</dbReference>
<feature type="compositionally biased region" description="Basic and acidic residues" evidence="5">
    <location>
        <begin position="76"/>
        <end position="90"/>
    </location>
</feature>
<keyword evidence="3" id="KW-0853">WD repeat</keyword>
<dbReference type="Pfam" id="PF00400">
    <property type="entry name" value="WD40"/>
    <property type="match status" value="1"/>
</dbReference>
<evidence type="ECO:0000256" key="5">
    <source>
        <dbReference type="SAM" id="MobiDB-lite"/>
    </source>
</evidence>
<dbReference type="EMBL" id="BEYU01000100">
    <property type="protein sequence ID" value="GBG31598.1"/>
    <property type="molecule type" value="Genomic_DNA"/>
</dbReference>
<gene>
    <name evidence="6" type="ORF">FCC1311_078232</name>
</gene>
<dbReference type="AlphaFoldDB" id="A0A2R5GP94"/>
<protein>
    <submittedName>
        <fullName evidence="6">Dynein intermediate chain 1</fullName>
    </submittedName>
</protein>
<dbReference type="Gene3D" id="2.130.10.10">
    <property type="entry name" value="YVTN repeat-like/Quinoprotein amine dehydrogenase"/>
    <property type="match status" value="2"/>
</dbReference>
<accession>A0A2R5GP94</accession>
<keyword evidence="7" id="KW-1185">Reference proteome</keyword>
<dbReference type="InParanoid" id="A0A2R5GP94"/>
<proteinExistence type="predicted"/>
<dbReference type="InterPro" id="IPR015943">
    <property type="entry name" value="WD40/YVTN_repeat-like_dom_sf"/>
</dbReference>
<dbReference type="GO" id="GO:0005868">
    <property type="term" value="C:cytoplasmic dynein complex"/>
    <property type="evidence" value="ECO:0007669"/>
    <property type="project" value="TreeGrafter"/>
</dbReference>
<evidence type="ECO:0000313" key="6">
    <source>
        <dbReference type="EMBL" id="GBG31598.1"/>
    </source>
</evidence>
<keyword evidence="4" id="KW-0677">Repeat</keyword>
<dbReference type="GO" id="GO:0042073">
    <property type="term" value="P:intraciliary transport"/>
    <property type="evidence" value="ECO:0007669"/>
    <property type="project" value="TreeGrafter"/>
</dbReference>
<dbReference type="OrthoDB" id="445052at2759"/>
<dbReference type="PANTHER" id="PTHR12442">
    <property type="entry name" value="DYNEIN INTERMEDIATE CHAIN"/>
    <property type="match status" value="1"/>
</dbReference>
<name>A0A2R5GP94_9STRA</name>
<sequence>MLRFEDAEGDCVTIASTWKAKQRAKERDRDVQVGPVDTYHVATQSVTYADADMQTNFENDDMPESKSSSNEEDIDENRHEEKEENAHGPEVDEDDMAAWLARTMHDIGDELDRREGPQMREAVPSVVRADPFHGAESLGQGREGQVYCTIARPMGSLEEADDLGCTSVSWNATGSRVVASYGRFDNYGWCAHRGSVCLWHAFDKDPEELSNAPPDFRFEVECGVMCAQAHPTRPSIVAAGSFNGEILVLDFNQDDPLVACSRIDAYCHREPVMQVRWIPHAGAEGDYLLASVSAEGRVLVWSPFSTLSGPLQGIVLASEARAKRTLGGITLDLCRANGQGALTFLVGSEGGALCRCSARPMPDLARGPKARASLGLRSSKWSADAQDVLLAAEPKDRAVLKQNAERHAELENIGQIDAAALYEASRAEHYMYRGGVRFKYQPHVGPVHAVACSPFHRNAFLSCGADGHLRLYSLLERGPVLDLTPRVAAAHGLFGVACAGKVFVYDLAQSEDAPVAVVQAAKDGKTALQSLAFNGRTRGFVACGDAAGQVSILKLPWKLSNRQPDDKTALDVTMFSSSSSSNSASVAAR</sequence>
<reference evidence="6 7" key="1">
    <citation type="submission" date="2017-12" db="EMBL/GenBank/DDBJ databases">
        <title>Sequencing, de novo assembly and annotation of complete genome of a new Thraustochytrid species, strain FCC1311.</title>
        <authorList>
            <person name="Sedici K."/>
            <person name="Godart F."/>
            <person name="Aiese Cigliano R."/>
            <person name="Sanseverino W."/>
            <person name="Barakat M."/>
            <person name="Ortet P."/>
            <person name="Marechal E."/>
            <person name="Cagnac O."/>
            <person name="Amato A."/>
        </authorList>
    </citation>
    <scope>NUCLEOTIDE SEQUENCE [LARGE SCALE GENOMIC DNA]</scope>
</reference>
<dbReference type="InterPro" id="IPR050687">
    <property type="entry name" value="Dynein_IC"/>
</dbReference>
<dbReference type="GO" id="GO:0045504">
    <property type="term" value="F:dynein heavy chain binding"/>
    <property type="evidence" value="ECO:0007669"/>
    <property type="project" value="TreeGrafter"/>
</dbReference>
<evidence type="ECO:0000256" key="2">
    <source>
        <dbReference type="ARBA" id="ARBA00022490"/>
    </source>
</evidence>
<evidence type="ECO:0000313" key="7">
    <source>
        <dbReference type="Proteomes" id="UP000241890"/>
    </source>
</evidence>
<dbReference type="GO" id="GO:0097014">
    <property type="term" value="C:ciliary plasm"/>
    <property type="evidence" value="ECO:0007669"/>
    <property type="project" value="TreeGrafter"/>
</dbReference>
<dbReference type="SUPFAM" id="SSF50978">
    <property type="entry name" value="WD40 repeat-like"/>
    <property type="match status" value="1"/>
</dbReference>
<dbReference type="SMART" id="SM00320">
    <property type="entry name" value="WD40"/>
    <property type="match status" value="5"/>
</dbReference>
<dbReference type="GO" id="GO:0045503">
    <property type="term" value="F:dynein light chain binding"/>
    <property type="evidence" value="ECO:0007669"/>
    <property type="project" value="TreeGrafter"/>
</dbReference>
<organism evidence="6 7">
    <name type="scientific">Hondaea fermentalgiana</name>
    <dbReference type="NCBI Taxonomy" id="2315210"/>
    <lineage>
        <taxon>Eukaryota</taxon>
        <taxon>Sar</taxon>
        <taxon>Stramenopiles</taxon>
        <taxon>Bigyra</taxon>
        <taxon>Labyrinthulomycetes</taxon>
        <taxon>Thraustochytrida</taxon>
        <taxon>Thraustochytriidae</taxon>
        <taxon>Hondaea</taxon>
    </lineage>
</organism>
<feature type="region of interest" description="Disordered" evidence="5">
    <location>
        <begin position="46"/>
        <end position="92"/>
    </location>
</feature>
<feature type="compositionally biased region" description="Polar residues" evidence="5">
    <location>
        <begin position="46"/>
        <end position="57"/>
    </location>
</feature>
<comment type="subcellular location">
    <subcellularLocation>
        <location evidence="1">Cytoplasm</location>
    </subcellularLocation>
</comment>
<dbReference type="InterPro" id="IPR036322">
    <property type="entry name" value="WD40_repeat_dom_sf"/>
</dbReference>
<evidence type="ECO:0000256" key="1">
    <source>
        <dbReference type="ARBA" id="ARBA00004496"/>
    </source>
</evidence>